<evidence type="ECO:0000313" key="5">
    <source>
        <dbReference type="Proteomes" id="UP000233343"/>
    </source>
</evidence>
<organism evidence="4 5">
    <name type="scientific">Cytobacillus horneckiae</name>
    <dbReference type="NCBI Taxonomy" id="549687"/>
    <lineage>
        <taxon>Bacteria</taxon>
        <taxon>Bacillati</taxon>
        <taxon>Bacillota</taxon>
        <taxon>Bacilli</taxon>
        <taxon>Bacillales</taxon>
        <taxon>Bacillaceae</taxon>
        <taxon>Cytobacillus</taxon>
    </lineage>
</organism>
<dbReference type="GO" id="GO:0003677">
    <property type="term" value="F:DNA binding"/>
    <property type="evidence" value="ECO:0007669"/>
    <property type="project" value="InterPro"/>
</dbReference>
<accession>A0A2N0ZFB0</accession>
<dbReference type="SUPFAM" id="SSF50118">
    <property type="entry name" value="Cell growth inhibitor/plasmid maintenance toxic component"/>
    <property type="match status" value="1"/>
</dbReference>
<evidence type="ECO:0000256" key="1">
    <source>
        <dbReference type="ARBA" id="ARBA00007521"/>
    </source>
</evidence>
<evidence type="ECO:0000256" key="2">
    <source>
        <dbReference type="ARBA" id="ARBA00022649"/>
    </source>
</evidence>
<sequence length="246" mass="28087">MGRIGVNIRANNEQQVEATTDAVLIELKKAIKTKDIVTAKKLLYWLNTWSADYLLNEQSFNYQSLIAYKRGMVVKADFGFNVGSEQGGLHYALVIEKNNAKSNRTVTVIPLGSLPDNKTENDIDKKYEVFLGYSLFSEEISNIQEKIRKKETKKKLFQENGQPIVSIEKELKSLNKKIIDYKKGTVAILSQICSLSKIRIHAPKNSGDELFTFRLDSKNLKKIDNKLAEIYIDQENLEKHLTKVED</sequence>
<dbReference type="RefSeq" id="WP_066196433.1">
    <property type="nucleotide sequence ID" value="NZ_JARMMB010000009.1"/>
</dbReference>
<comment type="caution">
    <text evidence="4">The sequence shown here is derived from an EMBL/GenBank/DDBJ whole genome shotgun (WGS) entry which is preliminary data.</text>
</comment>
<evidence type="ECO:0000313" key="4">
    <source>
        <dbReference type="EMBL" id="PKG28195.1"/>
    </source>
</evidence>
<protein>
    <recommendedName>
        <fullName evidence="6">Type II toxin-antitoxin system PemK/MazF family toxin</fullName>
    </recommendedName>
</protein>
<keyword evidence="3" id="KW-0175">Coiled coil</keyword>
<dbReference type="InterPro" id="IPR011067">
    <property type="entry name" value="Plasmid_toxin/cell-grow_inhib"/>
</dbReference>
<feature type="coiled-coil region" evidence="3">
    <location>
        <begin position="140"/>
        <end position="184"/>
    </location>
</feature>
<name>A0A2N0ZFB0_9BACI</name>
<dbReference type="InterPro" id="IPR003477">
    <property type="entry name" value="PemK-like"/>
</dbReference>
<dbReference type="EMBL" id="PISD01000031">
    <property type="protein sequence ID" value="PKG28195.1"/>
    <property type="molecule type" value="Genomic_DNA"/>
</dbReference>
<comment type="similarity">
    <text evidence="1">Belongs to the PemK/MazF family.</text>
</comment>
<gene>
    <name evidence="4" type="ORF">CWS20_15240</name>
</gene>
<keyword evidence="5" id="KW-1185">Reference proteome</keyword>
<keyword evidence="2" id="KW-1277">Toxin-antitoxin system</keyword>
<evidence type="ECO:0000256" key="3">
    <source>
        <dbReference type="SAM" id="Coils"/>
    </source>
</evidence>
<dbReference type="AlphaFoldDB" id="A0A2N0ZFB0"/>
<reference evidence="4 5" key="1">
    <citation type="journal article" date="2010" name="Int. J. Syst. Evol. Microbiol.">
        <title>Bacillus horneckiae sp. nov., isolated from a spacecraft-assembly clean room.</title>
        <authorList>
            <person name="Vaishampayan P."/>
            <person name="Probst A."/>
            <person name="Krishnamurthi S."/>
            <person name="Ghosh S."/>
            <person name="Osman S."/>
            <person name="McDowall A."/>
            <person name="Ruckmani A."/>
            <person name="Mayilraj S."/>
            <person name="Venkateswaran K."/>
        </authorList>
    </citation>
    <scope>NUCLEOTIDE SEQUENCE [LARGE SCALE GENOMIC DNA]</scope>
    <source>
        <strain evidence="5">1PO1SC</strain>
    </source>
</reference>
<dbReference type="Proteomes" id="UP000233343">
    <property type="component" value="Unassembled WGS sequence"/>
</dbReference>
<evidence type="ECO:0008006" key="6">
    <source>
        <dbReference type="Google" id="ProtNLM"/>
    </source>
</evidence>
<dbReference type="Pfam" id="PF02452">
    <property type="entry name" value="PemK_toxin"/>
    <property type="match status" value="1"/>
</dbReference>
<dbReference type="Gene3D" id="2.30.30.110">
    <property type="match status" value="1"/>
</dbReference>
<proteinExistence type="inferred from homology"/>